<evidence type="ECO:0000259" key="2">
    <source>
        <dbReference type="Pfam" id="PF03068"/>
    </source>
</evidence>
<protein>
    <recommendedName>
        <fullName evidence="2">Protein-arginine deiminase C-terminal domain-containing protein</fullName>
    </recommendedName>
</protein>
<dbReference type="AlphaFoldDB" id="A0A135SYQ6"/>
<organism evidence="3 4">
    <name type="scientific">Colletotrichum nymphaeae SA-01</name>
    <dbReference type="NCBI Taxonomy" id="1460502"/>
    <lineage>
        <taxon>Eukaryota</taxon>
        <taxon>Fungi</taxon>
        <taxon>Dikarya</taxon>
        <taxon>Ascomycota</taxon>
        <taxon>Pezizomycotina</taxon>
        <taxon>Sordariomycetes</taxon>
        <taxon>Hypocreomycetidae</taxon>
        <taxon>Glomerellales</taxon>
        <taxon>Glomerellaceae</taxon>
        <taxon>Colletotrichum</taxon>
        <taxon>Colletotrichum acutatum species complex</taxon>
    </lineage>
</organism>
<dbReference type="InterPro" id="IPR004303">
    <property type="entry name" value="PAD"/>
</dbReference>
<dbReference type="Pfam" id="PF03068">
    <property type="entry name" value="PAD"/>
    <property type="match status" value="1"/>
</dbReference>
<dbReference type="InterPro" id="IPR013530">
    <property type="entry name" value="PAD_C"/>
</dbReference>
<keyword evidence="4" id="KW-1185">Reference proteome</keyword>
<accession>A0A135SYQ6</accession>
<evidence type="ECO:0000313" key="4">
    <source>
        <dbReference type="Proteomes" id="UP000070054"/>
    </source>
</evidence>
<dbReference type="PANTHER" id="PTHR10837">
    <property type="entry name" value="PEPTIDYLARGININE DEIMINASE"/>
    <property type="match status" value="1"/>
</dbReference>
<name>A0A135SYQ6_9PEZI</name>
<dbReference type="PANTHER" id="PTHR10837:SF8">
    <property type="entry name" value="PROTEIN-ARGININE DEIMINASE"/>
    <property type="match status" value="1"/>
</dbReference>
<dbReference type="Gene3D" id="3.75.10.10">
    <property type="entry name" value="L-arginine/glycine Amidinotransferase, Chain A"/>
    <property type="match status" value="1"/>
</dbReference>
<dbReference type="SUPFAM" id="SSF55909">
    <property type="entry name" value="Pentein"/>
    <property type="match status" value="1"/>
</dbReference>
<gene>
    <name evidence="3" type="ORF">CNYM01_05451</name>
</gene>
<sequence length="338" mass="37712">MLLSTKVAIITLAVLYFRAAVSQRPILWADTNRDGAVNEADEADRAFWTPFREQSSSPVSATPFIVVQISTSREPFEQPGARILQRRLQTSIPQARLGRATEELPIDVAGDVFTQIYATPEAAAKRLKAGMYLGIDGREHITDTLEWDGKVTVHFDLHVNTSIFSNAVQLKVTPVLTHHHLQRVETLISTAANESHPVQLESVRQLDKGRAAAGLQTPLYLFNRSSDIWAQVYIEPAYATISGPNSAFSIRIILRSAQSTRTGGRQVFEQLRGKGMGGFQPKEGHRGVRHLEINSFKNLETVPPYSSKSGIRYPVGRMIQVKDFEKMPAESITRFFNK</sequence>
<feature type="chain" id="PRO_5007802889" description="Protein-arginine deiminase C-terminal domain-containing protein" evidence="1">
    <location>
        <begin position="23"/>
        <end position="338"/>
    </location>
</feature>
<dbReference type="GO" id="GO:0005509">
    <property type="term" value="F:calcium ion binding"/>
    <property type="evidence" value="ECO:0007669"/>
    <property type="project" value="InterPro"/>
</dbReference>
<dbReference type="GO" id="GO:0004668">
    <property type="term" value="F:protein-arginine deiminase activity"/>
    <property type="evidence" value="ECO:0007669"/>
    <property type="project" value="InterPro"/>
</dbReference>
<evidence type="ECO:0000313" key="3">
    <source>
        <dbReference type="EMBL" id="KXH40975.1"/>
    </source>
</evidence>
<dbReference type="Proteomes" id="UP000070054">
    <property type="component" value="Unassembled WGS sequence"/>
</dbReference>
<proteinExistence type="predicted"/>
<dbReference type="EMBL" id="JEMN01001297">
    <property type="protein sequence ID" value="KXH40975.1"/>
    <property type="molecule type" value="Genomic_DNA"/>
</dbReference>
<keyword evidence="1" id="KW-0732">Signal</keyword>
<comment type="caution">
    <text evidence="3">The sequence shown here is derived from an EMBL/GenBank/DDBJ whole genome shotgun (WGS) entry which is preliminary data.</text>
</comment>
<dbReference type="GO" id="GO:0005737">
    <property type="term" value="C:cytoplasm"/>
    <property type="evidence" value="ECO:0007669"/>
    <property type="project" value="InterPro"/>
</dbReference>
<evidence type="ECO:0000256" key="1">
    <source>
        <dbReference type="SAM" id="SignalP"/>
    </source>
</evidence>
<feature type="signal peptide" evidence="1">
    <location>
        <begin position="1"/>
        <end position="22"/>
    </location>
</feature>
<reference evidence="3 4" key="1">
    <citation type="submission" date="2014-02" db="EMBL/GenBank/DDBJ databases">
        <title>The genome sequence of Colletotrichum nymphaeae SA-01.</title>
        <authorList>
            <person name="Baroncelli R."/>
            <person name="Thon M.R."/>
        </authorList>
    </citation>
    <scope>NUCLEOTIDE SEQUENCE [LARGE SCALE GENOMIC DNA]</scope>
    <source>
        <strain evidence="3 4">SA-01</strain>
    </source>
</reference>
<dbReference type="OrthoDB" id="5102063at2759"/>
<feature type="domain" description="Protein-arginine deiminase C-terminal" evidence="2">
    <location>
        <begin position="163"/>
        <end position="333"/>
    </location>
</feature>